<protein>
    <submittedName>
        <fullName evidence="1">Uncharacterized protein</fullName>
    </submittedName>
</protein>
<sequence>MCHCNPPGPCARLEKRSEKETQTPARSWGVAHSLACRLGASLPLRAPRARLRRMGIKVVAALYPQVVVPSTAQQEAAHPACGPKSRMLFPFLTPATTCRLRVHSAWYALPSPGGCANDERIHALPKHSTFRFHPAIHIRRIACR</sequence>
<evidence type="ECO:0000313" key="2">
    <source>
        <dbReference type="Proteomes" id="UP000799441"/>
    </source>
</evidence>
<dbReference type="AlphaFoldDB" id="A0A9P4UL78"/>
<name>A0A9P4UL78_9PEZI</name>
<gene>
    <name evidence="1" type="ORF">K431DRAFT_139625</name>
</gene>
<reference evidence="1" key="1">
    <citation type="journal article" date="2020" name="Stud. Mycol.">
        <title>101 Dothideomycetes genomes: a test case for predicting lifestyles and emergence of pathogens.</title>
        <authorList>
            <person name="Haridas S."/>
            <person name="Albert R."/>
            <person name="Binder M."/>
            <person name="Bloem J."/>
            <person name="Labutti K."/>
            <person name="Salamov A."/>
            <person name="Andreopoulos B."/>
            <person name="Baker S."/>
            <person name="Barry K."/>
            <person name="Bills G."/>
            <person name="Bluhm B."/>
            <person name="Cannon C."/>
            <person name="Castanera R."/>
            <person name="Culley D."/>
            <person name="Daum C."/>
            <person name="Ezra D."/>
            <person name="Gonzalez J."/>
            <person name="Henrissat B."/>
            <person name="Kuo A."/>
            <person name="Liang C."/>
            <person name="Lipzen A."/>
            <person name="Lutzoni F."/>
            <person name="Magnuson J."/>
            <person name="Mondo S."/>
            <person name="Nolan M."/>
            <person name="Ohm R."/>
            <person name="Pangilinan J."/>
            <person name="Park H.-J."/>
            <person name="Ramirez L."/>
            <person name="Alfaro M."/>
            <person name="Sun H."/>
            <person name="Tritt A."/>
            <person name="Yoshinaga Y."/>
            <person name="Zwiers L.-H."/>
            <person name="Turgeon B."/>
            <person name="Goodwin S."/>
            <person name="Spatafora J."/>
            <person name="Crous P."/>
            <person name="Grigoriev I."/>
        </authorList>
    </citation>
    <scope>NUCLEOTIDE SEQUENCE</scope>
    <source>
        <strain evidence="1">CBS 116435</strain>
    </source>
</reference>
<accession>A0A9P4UL78</accession>
<organism evidence="1 2">
    <name type="scientific">Polychaeton citri CBS 116435</name>
    <dbReference type="NCBI Taxonomy" id="1314669"/>
    <lineage>
        <taxon>Eukaryota</taxon>
        <taxon>Fungi</taxon>
        <taxon>Dikarya</taxon>
        <taxon>Ascomycota</taxon>
        <taxon>Pezizomycotina</taxon>
        <taxon>Dothideomycetes</taxon>
        <taxon>Dothideomycetidae</taxon>
        <taxon>Capnodiales</taxon>
        <taxon>Capnodiaceae</taxon>
        <taxon>Polychaeton</taxon>
    </lineage>
</organism>
<dbReference type="Proteomes" id="UP000799441">
    <property type="component" value="Unassembled WGS sequence"/>
</dbReference>
<dbReference type="EMBL" id="MU003828">
    <property type="protein sequence ID" value="KAF2718229.1"/>
    <property type="molecule type" value="Genomic_DNA"/>
</dbReference>
<evidence type="ECO:0000313" key="1">
    <source>
        <dbReference type="EMBL" id="KAF2718229.1"/>
    </source>
</evidence>
<keyword evidence="2" id="KW-1185">Reference proteome</keyword>
<proteinExistence type="predicted"/>
<comment type="caution">
    <text evidence="1">The sequence shown here is derived from an EMBL/GenBank/DDBJ whole genome shotgun (WGS) entry which is preliminary data.</text>
</comment>